<dbReference type="InterPro" id="IPR000683">
    <property type="entry name" value="Gfo/Idh/MocA-like_OxRdtase_N"/>
</dbReference>
<dbReference type="Proteomes" id="UP001153387">
    <property type="component" value="Unassembled WGS sequence"/>
</dbReference>
<gene>
    <name evidence="3" type="ORF">OMP38_02520</name>
</gene>
<evidence type="ECO:0000313" key="3">
    <source>
        <dbReference type="EMBL" id="MDG0789843.1"/>
    </source>
</evidence>
<comment type="caution">
    <text evidence="3">The sequence shown here is derived from an EMBL/GenBank/DDBJ whole genome shotgun (WGS) entry which is preliminary data.</text>
</comment>
<dbReference type="SUPFAM" id="SSF51735">
    <property type="entry name" value="NAD(P)-binding Rossmann-fold domains"/>
    <property type="match status" value="1"/>
</dbReference>
<dbReference type="PANTHER" id="PTHR43054:SF1">
    <property type="entry name" value="SCYLLO-INOSITOL 2-DEHYDROGENASE (NADP(+)) IOLU"/>
    <property type="match status" value="1"/>
</dbReference>
<protein>
    <submittedName>
        <fullName evidence="3">Gfo/Idh/MocA family oxidoreductase</fullName>
    </submittedName>
</protein>
<dbReference type="Pfam" id="PF01408">
    <property type="entry name" value="GFO_IDH_MocA"/>
    <property type="match status" value="1"/>
</dbReference>
<evidence type="ECO:0000259" key="1">
    <source>
        <dbReference type="Pfam" id="PF01408"/>
    </source>
</evidence>
<accession>A0A9X4QKN3</accession>
<dbReference type="EMBL" id="JAPDHZ010000002">
    <property type="protein sequence ID" value="MDG0789843.1"/>
    <property type="molecule type" value="Genomic_DNA"/>
</dbReference>
<name>A0A9X4QKN3_9BACL</name>
<dbReference type="SUPFAM" id="SSF55347">
    <property type="entry name" value="Glyceraldehyde-3-phosphate dehydrogenase-like, C-terminal domain"/>
    <property type="match status" value="1"/>
</dbReference>
<dbReference type="RefSeq" id="WP_277563733.1">
    <property type="nucleotide sequence ID" value="NZ_JAPDHZ010000002.1"/>
</dbReference>
<proteinExistence type="predicted"/>
<dbReference type="InterPro" id="IPR036291">
    <property type="entry name" value="NAD(P)-bd_dom_sf"/>
</dbReference>
<dbReference type="Gene3D" id="3.40.50.720">
    <property type="entry name" value="NAD(P)-binding Rossmann-like Domain"/>
    <property type="match status" value="1"/>
</dbReference>
<dbReference type="InterPro" id="IPR055170">
    <property type="entry name" value="GFO_IDH_MocA-like_dom"/>
</dbReference>
<organism evidence="3 4">
    <name type="scientific">Cohnella ginsengisoli</name>
    <dbReference type="NCBI Taxonomy" id="425004"/>
    <lineage>
        <taxon>Bacteria</taxon>
        <taxon>Bacillati</taxon>
        <taxon>Bacillota</taxon>
        <taxon>Bacilli</taxon>
        <taxon>Bacillales</taxon>
        <taxon>Paenibacillaceae</taxon>
        <taxon>Cohnella</taxon>
    </lineage>
</organism>
<keyword evidence="4" id="KW-1185">Reference proteome</keyword>
<dbReference type="PANTHER" id="PTHR43054">
    <property type="match status" value="1"/>
</dbReference>
<sequence>MTVRFGLVGTNWITDRLLSAAKEAEGFEAAAVCSRSLERAEAYAAKHGIPHAFDDMEAMAASGLIDAVYIATPNVFHAEQSMLFMRRGIHVLCEKPVASNGAEARRMIEEARKHGVLLMEAMKPTFMPSFKAIGRALPSIGKVRRYVGNYGQYSSRYDAYRAGTVLNAFNPSLSNGALMDLGIYCLYPAIYWFGKPLAVKASGVMLESGADGEGSLLLRYADMEAVAMYSKITNSYAPSEIQGEEGSILIDQISQPERVRIRYRDGREEELSAPQSEHTMLYELQEFVNLVREGRTESEINTHERMAVVLDVMDEARRQIGIVYPADSLI</sequence>
<dbReference type="AlphaFoldDB" id="A0A9X4QKN3"/>
<feature type="domain" description="Gfo/Idh/MocA-like oxidoreductase N-terminal" evidence="1">
    <location>
        <begin position="3"/>
        <end position="120"/>
    </location>
</feature>
<evidence type="ECO:0000259" key="2">
    <source>
        <dbReference type="Pfam" id="PF22725"/>
    </source>
</evidence>
<feature type="domain" description="GFO/IDH/MocA-like oxidoreductase" evidence="2">
    <location>
        <begin position="140"/>
        <end position="248"/>
    </location>
</feature>
<dbReference type="Gene3D" id="3.30.360.10">
    <property type="entry name" value="Dihydrodipicolinate Reductase, domain 2"/>
    <property type="match status" value="1"/>
</dbReference>
<reference evidence="3 4" key="1">
    <citation type="submission" date="2022-10" db="EMBL/GenBank/DDBJ databases">
        <title>Comparative genomic analysis of Cohnella hashimotonis sp. nov., isolated from the International Space Station.</title>
        <authorList>
            <person name="Simpson A."/>
            <person name="Venkateswaran K."/>
        </authorList>
    </citation>
    <scope>NUCLEOTIDE SEQUENCE [LARGE SCALE GENOMIC DNA]</scope>
    <source>
        <strain evidence="3 4">DSM 18997</strain>
    </source>
</reference>
<dbReference type="Pfam" id="PF22725">
    <property type="entry name" value="GFO_IDH_MocA_C3"/>
    <property type="match status" value="1"/>
</dbReference>
<evidence type="ECO:0000313" key="4">
    <source>
        <dbReference type="Proteomes" id="UP001153387"/>
    </source>
</evidence>
<dbReference type="GO" id="GO:0000166">
    <property type="term" value="F:nucleotide binding"/>
    <property type="evidence" value="ECO:0007669"/>
    <property type="project" value="InterPro"/>
</dbReference>